<dbReference type="STRING" id="2512241.A0A553ICZ0"/>
<evidence type="ECO:0000256" key="8">
    <source>
        <dbReference type="SAM" id="Phobius"/>
    </source>
</evidence>
<feature type="region of interest" description="Disordered" evidence="7">
    <location>
        <begin position="638"/>
        <end position="725"/>
    </location>
</feature>
<protein>
    <recommendedName>
        <fullName evidence="9">Sodium/calcium exchanger membrane region domain-containing protein</fullName>
    </recommendedName>
</protein>
<feature type="compositionally biased region" description="Basic and acidic residues" evidence="7">
    <location>
        <begin position="486"/>
        <end position="496"/>
    </location>
</feature>
<feature type="compositionally biased region" description="Low complexity" evidence="7">
    <location>
        <begin position="673"/>
        <end position="684"/>
    </location>
</feature>
<dbReference type="Pfam" id="PF01699">
    <property type="entry name" value="Na_Ca_ex"/>
    <property type="match status" value="2"/>
</dbReference>
<dbReference type="InterPro" id="IPR044880">
    <property type="entry name" value="NCX_ion-bd_dom_sf"/>
</dbReference>
<feature type="region of interest" description="Disordered" evidence="7">
    <location>
        <begin position="289"/>
        <end position="318"/>
    </location>
</feature>
<dbReference type="PANTHER" id="PTHR12266">
    <property type="entry name" value="NA+/CA2+ K+ INDEPENDENT EXCHANGER"/>
    <property type="match status" value="1"/>
</dbReference>
<evidence type="ECO:0000256" key="4">
    <source>
        <dbReference type="ARBA" id="ARBA00022692"/>
    </source>
</evidence>
<evidence type="ECO:0000259" key="9">
    <source>
        <dbReference type="Pfam" id="PF01699"/>
    </source>
</evidence>
<comment type="caution">
    <text evidence="10">The sequence shown here is derived from an EMBL/GenBank/DDBJ whole genome shotgun (WGS) entry which is preliminary data.</text>
</comment>
<dbReference type="GO" id="GO:0008324">
    <property type="term" value="F:monoatomic cation transmembrane transporter activity"/>
    <property type="evidence" value="ECO:0007669"/>
    <property type="project" value="TreeGrafter"/>
</dbReference>
<evidence type="ECO:0000313" key="11">
    <source>
        <dbReference type="Proteomes" id="UP000319160"/>
    </source>
</evidence>
<keyword evidence="4 8" id="KW-0812">Transmembrane</keyword>
<name>A0A553ICZ0_9PEZI</name>
<feature type="transmembrane region" description="Helical" evidence="8">
    <location>
        <begin position="21"/>
        <end position="38"/>
    </location>
</feature>
<sequence length="978" mass="107340">MATTSAGTRLLRRRTTFDRRPLYATILIFGFLSLYSFAVGRLQSASTSTSTSTSSSARRHHEHRSLTVLSDQDCRLVHNAPDQCAFIKRNCRDDEAGLIEYLSFYYCTLGHVQPLAFIILVLWLGLLFTTIGIAASDFFSVNLSTISTFLGLSESLAGVTFLAFGNGSPDVFSTFAAMSSNSGSMAVGELIGAAAFITTVVAGSMALVREFRVARKTFVRDICFFIVAVGFAVGFLFDGQLHFAECLVMIGFYIFYVAVVVGWHAYSKRRSTRRAKEAASRANFYGTAGVHGNDELEPYRDDPDDEDPATPRGRASAPVDIAALEQTPLIEVERADEGQEDESDREQHVAAEVASSMRVSRPRGRRSTTTITPIRPSLVGALEFRSVLASLQREGNMRMRPIHIRTRSSDYAHIGPHLAVQEPDGLLQRTDHNTPFQAPRNRALSSGDLPVTIDPDIAGRELTDDGARSGLHIIGGRLAPPPLSDRLPETFSEHESQVPTPTLDRLHIPSPSNSERSTPQLDPFPRFTDSPLIMTPSTQHPSYLNLPSPIAELPSPCSSLTERTSPKPVKWWPYSLLPPPHILLGTLFPTLQAWRTKSIWDKFVSVISVPSIFLLVITLPVVEEETADDASDDIVVDQPSLGHIHPAPPVTIEFEESTEQETEWQRYRRSTRSKASSRSPSPNRNILNGSQTDVRDVETPAAPVQPDPDRQSSQPPPDSGFDTSTIVEEDQGWNRWLLVLQIFTGPLFCVVVVWANLAEDLQRPVAVLIKALLISLVFSLVLLGVLLATTSPYRRPRYHVAFCFLGFVIAIAWISTVAGEVVGILKAFGVILDISEAILGLTVFAVGNSVGDLVADVTVARLGYPVMALSACFGGPLLNILLGIGLGGAYQTINAANKHHAEHPNEPYRYLPYHIQVTGTLMVSTIALLVTLFALLVVVPMNKWMMTRRIGWGLIVLWTTSTVLNLVIEITGVWQDVA</sequence>
<feature type="transmembrane region" description="Helical" evidence="8">
    <location>
        <begin position="146"/>
        <end position="165"/>
    </location>
</feature>
<feature type="transmembrane region" description="Helical" evidence="8">
    <location>
        <begin position="767"/>
        <end position="788"/>
    </location>
</feature>
<proteinExistence type="inferred from homology"/>
<feature type="transmembrane region" description="Helical" evidence="8">
    <location>
        <begin position="837"/>
        <end position="855"/>
    </location>
</feature>
<gene>
    <name evidence="10" type="ORF">FHL15_001271</name>
</gene>
<feature type="transmembrane region" description="Helical" evidence="8">
    <location>
        <begin position="242"/>
        <end position="266"/>
    </location>
</feature>
<feature type="transmembrane region" description="Helical" evidence="8">
    <location>
        <begin position="867"/>
        <end position="893"/>
    </location>
</feature>
<feature type="domain" description="Sodium/calcium exchanger membrane region" evidence="9">
    <location>
        <begin position="804"/>
        <end position="966"/>
    </location>
</feature>
<dbReference type="AlphaFoldDB" id="A0A553ICZ0"/>
<feature type="domain" description="Sodium/calcium exchanger membrane region" evidence="9">
    <location>
        <begin position="122"/>
        <end position="261"/>
    </location>
</feature>
<feature type="transmembrane region" description="Helical" evidence="8">
    <location>
        <begin position="115"/>
        <end position="134"/>
    </location>
</feature>
<evidence type="ECO:0000256" key="5">
    <source>
        <dbReference type="ARBA" id="ARBA00022989"/>
    </source>
</evidence>
<feature type="transmembrane region" description="Helical" evidence="8">
    <location>
        <begin position="950"/>
        <end position="974"/>
    </location>
</feature>
<feature type="transmembrane region" description="Helical" evidence="8">
    <location>
        <begin position="218"/>
        <end position="236"/>
    </location>
</feature>
<evidence type="ECO:0000313" key="10">
    <source>
        <dbReference type="EMBL" id="TRX98061.1"/>
    </source>
</evidence>
<dbReference type="InterPro" id="IPR004837">
    <property type="entry name" value="NaCa_Exmemb"/>
</dbReference>
<evidence type="ECO:0000256" key="6">
    <source>
        <dbReference type="ARBA" id="ARBA00023136"/>
    </source>
</evidence>
<feature type="region of interest" description="Disordered" evidence="7">
    <location>
        <begin position="472"/>
        <end position="532"/>
    </location>
</feature>
<evidence type="ECO:0000256" key="2">
    <source>
        <dbReference type="ARBA" id="ARBA00008170"/>
    </source>
</evidence>
<feature type="transmembrane region" description="Helical" evidence="8">
    <location>
        <begin position="913"/>
        <end position="938"/>
    </location>
</feature>
<reference evidence="11" key="1">
    <citation type="submission" date="2019-06" db="EMBL/GenBank/DDBJ databases">
        <title>Draft genome sequence of the griseofulvin-producing fungus Xylaria cubensis strain G536.</title>
        <authorList>
            <person name="Mead M.E."/>
            <person name="Raja H.A."/>
            <person name="Steenwyk J.L."/>
            <person name="Knowles S.L."/>
            <person name="Oberlies N.H."/>
            <person name="Rokas A."/>
        </authorList>
    </citation>
    <scope>NUCLEOTIDE SEQUENCE [LARGE SCALE GENOMIC DNA]</scope>
    <source>
        <strain evidence="11">G536</strain>
    </source>
</reference>
<keyword evidence="11" id="KW-1185">Reference proteome</keyword>
<dbReference type="OrthoDB" id="407410at2759"/>
<feature type="compositionally biased region" description="Polar residues" evidence="7">
    <location>
        <begin position="510"/>
        <end position="520"/>
    </location>
</feature>
<feature type="region of interest" description="Disordered" evidence="7">
    <location>
        <begin position="335"/>
        <end position="370"/>
    </location>
</feature>
<accession>A0A553ICZ0</accession>
<dbReference type="Proteomes" id="UP000319160">
    <property type="component" value="Unassembled WGS sequence"/>
</dbReference>
<feature type="transmembrane region" description="Helical" evidence="8">
    <location>
        <begin position="800"/>
        <end position="825"/>
    </location>
</feature>
<evidence type="ECO:0000256" key="7">
    <source>
        <dbReference type="SAM" id="MobiDB-lite"/>
    </source>
</evidence>
<feature type="transmembrane region" description="Helical" evidence="8">
    <location>
        <begin position="185"/>
        <end position="206"/>
    </location>
</feature>
<dbReference type="GO" id="GO:0016020">
    <property type="term" value="C:membrane"/>
    <property type="evidence" value="ECO:0007669"/>
    <property type="project" value="UniProtKB-SubCell"/>
</dbReference>
<dbReference type="GO" id="GO:0006874">
    <property type="term" value="P:intracellular calcium ion homeostasis"/>
    <property type="evidence" value="ECO:0007669"/>
    <property type="project" value="TreeGrafter"/>
</dbReference>
<feature type="compositionally biased region" description="Basic and acidic residues" evidence="7">
    <location>
        <begin position="292"/>
        <end position="301"/>
    </location>
</feature>
<comment type="similarity">
    <text evidence="2">Belongs to the Ca(2+):cation antiporter (CaCA) (TC 2.A.19) family.</text>
</comment>
<keyword evidence="5 8" id="KW-1133">Transmembrane helix</keyword>
<evidence type="ECO:0000256" key="1">
    <source>
        <dbReference type="ARBA" id="ARBA00004141"/>
    </source>
</evidence>
<organism evidence="10 11">
    <name type="scientific">Xylaria flabelliformis</name>
    <dbReference type="NCBI Taxonomy" id="2512241"/>
    <lineage>
        <taxon>Eukaryota</taxon>
        <taxon>Fungi</taxon>
        <taxon>Dikarya</taxon>
        <taxon>Ascomycota</taxon>
        <taxon>Pezizomycotina</taxon>
        <taxon>Sordariomycetes</taxon>
        <taxon>Xylariomycetidae</taxon>
        <taxon>Xylariales</taxon>
        <taxon>Xylariaceae</taxon>
        <taxon>Xylaria</taxon>
    </lineage>
</organism>
<comment type="subcellular location">
    <subcellularLocation>
        <location evidence="1">Membrane</location>
        <topology evidence="1">Multi-pass membrane protein</topology>
    </subcellularLocation>
</comment>
<evidence type="ECO:0000256" key="3">
    <source>
        <dbReference type="ARBA" id="ARBA00022448"/>
    </source>
</evidence>
<dbReference type="EMBL" id="VFLP01000004">
    <property type="protein sequence ID" value="TRX98061.1"/>
    <property type="molecule type" value="Genomic_DNA"/>
</dbReference>
<keyword evidence="6 8" id="KW-0472">Membrane</keyword>
<dbReference type="PANTHER" id="PTHR12266:SF0">
    <property type="entry name" value="MITOCHONDRIAL SODIUM_CALCIUM EXCHANGER PROTEIN"/>
    <property type="match status" value="1"/>
</dbReference>
<dbReference type="Gene3D" id="1.20.1420.30">
    <property type="entry name" value="NCX, central ion-binding region"/>
    <property type="match status" value="2"/>
</dbReference>
<feature type="compositionally biased region" description="Acidic residues" evidence="7">
    <location>
        <begin position="653"/>
        <end position="662"/>
    </location>
</feature>
<dbReference type="InterPro" id="IPR051359">
    <property type="entry name" value="CaCA_antiporter"/>
</dbReference>
<feature type="transmembrane region" description="Helical" evidence="8">
    <location>
        <begin position="736"/>
        <end position="755"/>
    </location>
</feature>
<keyword evidence="3" id="KW-0813">Transport</keyword>